<evidence type="ECO:0000256" key="8">
    <source>
        <dbReference type="SAM" id="MobiDB-lite"/>
    </source>
</evidence>
<comment type="subcellular location">
    <subcellularLocation>
        <location evidence="2">Cytoplasm</location>
    </subcellularLocation>
    <subcellularLocation>
        <location evidence="1">Nucleus</location>
    </subcellularLocation>
</comment>
<feature type="compositionally biased region" description="Pro residues" evidence="8">
    <location>
        <begin position="18"/>
        <end position="29"/>
    </location>
</feature>
<dbReference type="PANTHER" id="PTHR10758">
    <property type="entry name" value="26S PROTEASOME NON-ATPASE REGULATORY SUBUNIT 3/COP9 SIGNALOSOME COMPLEX SUBUNIT 3"/>
    <property type="match status" value="1"/>
</dbReference>
<dbReference type="Pfam" id="PF01399">
    <property type="entry name" value="PCI"/>
    <property type="match status" value="1"/>
</dbReference>
<dbReference type="InterPro" id="IPR055089">
    <property type="entry name" value="COP9_N"/>
</dbReference>
<dbReference type="OrthoDB" id="29061at2759"/>
<name>A0A5C3MV27_9AGAM</name>
<evidence type="ECO:0000313" key="12">
    <source>
        <dbReference type="Proteomes" id="UP000305948"/>
    </source>
</evidence>
<evidence type="ECO:0000256" key="6">
    <source>
        <dbReference type="ARBA" id="ARBA00022790"/>
    </source>
</evidence>
<evidence type="ECO:0000256" key="2">
    <source>
        <dbReference type="ARBA" id="ARBA00004496"/>
    </source>
</evidence>
<protein>
    <recommendedName>
        <fullName evidence="4">COP9 signalosome complex subunit 3</fullName>
    </recommendedName>
</protein>
<dbReference type="AlphaFoldDB" id="A0A5C3MV27"/>
<dbReference type="GO" id="GO:0005737">
    <property type="term" value="C:cytoplasm"/>
    <property type="evidence" value="ECO:0007669"/>
    <property type="project" value="UniProtKB-SubCell"/>
</dbReference>
<comment type="similarity">
    <text evidence="3">Belongs to the CSN3 family.</text>
</comment>
<dbReference type="Proteomes" id="UP000305948">
    <property type="component" value="Unassembled WGS sequence"/>
</dbReference>
<keyword evidence="5" id="KW-0963">Cytoplasm</keyword>
<evidence type="ECO:0000256" key="4">
    <source>
        <dbReference type="ARBA" id="ARBA00014878"/>
    </source>
</evidence>
<keyword evidence="12" id="KW-1185">Reference proteome</keyword>
<evidence type="ECO:0000256" key="1">
    <source>
        <dbReference type="ARBA" id="ARBA00004123"/>
    </source>
</evidence>
<evidence type="ECO:0000259" key="10">
    <source>
        <dbReference type="Pfam" id="PF22788"/>
    </source>
</evidence>
<reference evidence="11 12" key="1">
    <citation type="journal article" date="2019" name="Nat. Ecol. Evol.">
        <title>Megaphylogeny resolves global patterns of mushroom evolution.</title>
        <authorList>
            <person name="Varga T."/>
            <person name="Krizsan K."/>
            <person name="Foldi C."/>
            <person name="Dima B."/>
            <person name="Sanchez-Garcia M."/>
            <person name="Sanchez-Ramirez S."/>
            <person name="Szollosi G.J."/>
            <person name="Szarkandi J.G."/>
            <person name="Papp V."/>
            <person name="Albert L."/>
            <person name="Andreopoulos W."/>
            <person name="Angelini C."/>
            <person name="Antonin V."/>
            <person name="Barry K.W."/>
            <person name="Bougher N.L."/>
            <person name="Buchanan P."/>
            <person name="Buyck B."/>
            <person name="Bense V."/>
            <person name="Catcheside P."/>
            <person name="Chovatia M."/>
            <person name="Cooper J."/>
            <person name="Damon W."/>
            <person name="Desjardin D."/>
            <person name="Finy P."/>
            <person name="Geml J."/>
            <person name="Haridas S."/>
            <person name="Hughes K."/>
            <person name="Justo A."/>
            <person name="Karasinski D."/>
            <person name="Kautmanova I."/>
            <person name="Kiss B."/>
            <person name="Kocsube S."/>
            <person name="Kotiranta H."/>
            <person name="LaButti K.M."/>
            <person name="Lechner B.E."/>
            <person name="Liimatainen K."/>
            <person name="Lipzen A."/>
            <person name="Lukacs Z."/>
            <person name="Mihaltcheva S."/>
            <person name="Morgado L.N."/>
            <person name="Niskanen T."/>
            <person name="Noordeloos M.E."/>
            <person name="Ohm R.A."/>
            <person name="Ortiz-Santana B."/>
            <person name="Ovrebo C."/>
            <person name="Racz N."/>
            <person name="Riley R."/>
            <person name="Savchenko A."/>
            <person name="Shiryaev A."/>
            <person name="Soop K."/>
            <person name="Spirin V."/>
            <person name="Szebenyi C."/>
            <person name="Tomsovsky M."/>
            <person name="Tulloss R.E."/>
            <person name="Uehling J."/>
            <person name="Grigoriev I.V."/>
            <person name="Vagvolgyi C."/>
            <person name="Papp T."/>
            <person name="Martin F.M."/>
            <person name="Miettinen O."/>
            <person name="Hibbett D.S."/>
            <person name="Nagy L.G."/>
        </authorList>
    </citation>
    <scope>NUCLEOTIDE SEQUENCE [LARGE SCALE GENOMIC DNA]</scope>
    <source>
        <strain evidence="11 12">OMC1185</strain>
    </source>
</reference>
<gene>
    <name evidence="11" type="ORF">OE88DRAFT_782487</name>
</gene>
<organism evidence="11 12">
    <name type="scientific">Heliocybe sulcata</name>
    <dbReference type="NCBI Taxonomy" id="5364"/>
    <lineage>
        <taxon>Eukaryota</taxon>
        <taxon>Fungi</taxon>
        <taxon>Dikarya</taxon>
        <taxon>Basidiomycota</taxon>
        <taxon>Agaricomycotina</taxon>
        <taxon>Agaricomycetes</taxon>
        <taxon>Gloeophyllales</taxon>
        <taxon>Gloeophyllaceae</taxon>
        <taxon>Heliocybe</taxon>
    </lineage>
</organism>
<feature type="domain" description="COP9 signalosome complex subunit 3 N-terminal helical repeats" evidence="10">
    <location>
        <begin position="82"/>
        <end position="281"/>
    </location>
</feature>
<dbReference type="STRING" id="5364.A0A5C3MV27"/>
<proteinExistence type="inferred from homology"/>
<keyword evidence="7" id="KW-0539">Nucleus</keyword>
<dbReference type="EMBL" id="ML213523">
    <property type="protein sequence ID" value="TFK47638.1"/>
    <property type="molecule type" value="Genomic_DNA"/>
</dbReference>
<dbReference type="PANTHER" id="PTHR10758:SF1">
    <property type="entry name" value="COP9 SIGNALOSOME COMPLEX SUBUNIT 3"/>
    <property type="match status" value="1"/>
</dbReference>
<sequence length="472" mass="51599">MNDPLPTPPLQTATELEPLPPAPAPPEETPAPDASNSLEALIAQITSHNDPQALNHMLRTFAPKEVKETILGSLLPGGADPLQALDVEVNTLGILYLLSARLHVAAAAAPPPEFIEAFCQGFDPEQARLAPERVTLLAKGIVQLGQEANQPTFTAKALADLLVRFPPSLHYLTPLHPLFMTTCVANRLFAAATPILSEAITEIDTTLFPDLHYTDNLVYHYTGGIAYAALQQWEQAEEFFEIVVGAPAQVPSAVQLEAGKKLILVQLIKDGKAAPLPRYTNAALQRLLKGTPYYSLIRFYPLQQAQLQVAVEKEKETFEKDQNMGLVKLMLEHAPRWAINKLTRTYLTLSIPEIGKAVSMEGQDEAVQRIILSMIEKGEIDASLSMDGIVTFNDTPSSAPTRMLTRTEVDSALKEAQHQASILRALEREIGKSREFLVKAVRVKDNDWAAPGAPDEDLMFGVTPTGTWADDA</sequence>
<feature type="region of interest" description="Disordered" evidence="8">
    <location>
        <begin position="1"/>
        <end position="34"/>
    </location>
</feature>
<keyword evidence="6" id="KW-0736">Signalosome</keyword>
<dbReference type="GO" id="GO:0008180">
    <property type="term" value="C:COP9 signalosome"/>
    <property type="evidence" value="ECO:0007669"/>
    <property type="project" value="UniProtKB-KW"/>
</dbReference>
<accession>A0A5C3MV27</accession>
<evidence type="ECO:0000313" key="11">
    <source>
        <dbReference type="EMBL" id="TFK47638.1"/>
    </source>
</evidence>
<evidence type="ECO:0000256" key="7">
    <source>
        <dbReference type="ARBA" id="ARBA00023242"/>
    </source>
</evidence>
<dbReference type="InterPro" id="IPR000717">
    <property type="entry name" value="PCI_dom"/>
</dbReference>
<dbReference type="GO" id="GO:0006511">
    <property type="term" value="P:ubiquitin-dependent protein catabolic process"/>
    <property type="evidence" value="ECO:0007669"/>
    <property type="project" value="TreeGrafter"/>
</dbReference>
<feature type="domain" description="PCI" evidence="9">
    <location>
        <begin position="314"/>
        <end position="393"/>
    </location>
</feature>
<dbReference type="InterPro" id="IPR050756">
    <property type="entry name" value="CSN3"/>
</dbReference>
<evidence type="ECO:0000259" key="9">
    <source>
        <dbReference type="Pfam" id="PF01399"/>
    </source>
</evidence>
<dbReference type="Pfam" id="PF22788">
    <property type="entry name" value="COP9_hel_rpt"/>
    <property type="match status" value="1"/>
</dbReference>
<evidence type="ECO:0000256" key="3">
    <source>
        <dbReference type="ARBA" id="ARBA00007084"/>
    </source>
</evidence>
<evidence type="ECO:0000256" key="5">
    <source>
        <dbReference type="ARBA" id="ARBA00022490"/>
    </source>
</evidence>